<proteinExistence type="predicted"/>
<dbReference type="Proteomes" id="UP000243515">
    <property type="component" value="Unassembled WGS sequence"/>
</dbReference>
<comment type="caution">
    <text evidence="3">The sequence shown here is derived from an EMBL/GenBank/DDBJ whole genome shotgun (WGS) entry which is preliminary data.</text>
</comment>
<evidence type="ECO:0000313" key="3">
    <source>
        <dbReference type="EMBL" id="OXV09120.1"/>
    </source>
</evidence>
<sequence>MPSRSEYYGHYPVALLALMRRRSAIVFTSVFLFVIWFWNGTAPSNPIAGRVRVVDGLRIESNESFDGEWAFHRDHTNLRLDATQCDRAFPGLFEEIERPWRDRRLRRITLNELNSIEPRNGYVRAMIYDHQLYVVATDGRIYSREIATLHSIHRAIVSSPEPLPNIEFAFNSDDRIDSVALWGYARRQKDTNIWLIPDFSHWSWPETKVGTMREVQMKAEELEESGIWTWKDKVPKLLWRGAVMDLEVRKQLLEVTHRQSWADVKAIDWKDQKSMKKDLMSMSDHCQYKYLAHTEGNSFSGRLKYLQSCKSVVITHQMDWIQHHHPLLRSTGPDQNYVEVRRDFGDLLERIEWLQEHDDEAERIATNNVNIFRRRFLTPAAEVCYWRRLIHRWGEVSFEPTFFKEVNGNKKVWRGVPVESFLLERRLDWDPY</sequence>
<keyword evidence="4" id="KW-1185">Reference proteome</keyword>
<dbReference type="InterPro" id="IPR006598">
    <property type="entry name" value="CAP10"/>
</dbReference>
<evidence type="ECO:0000259" key="2">
    <source>
        <dbReference type="SMART" id="SM00672"/>
    </source>
</evidence>
<dbReference type="SMART" id="SM00672">
    <property type="entry name" value="CAP10"/>
    <property type="match status" value="1"/>
</dbReference>
<dbReference type="Pfam" id="PF05686">
    <property type="entry name" value="Glyco_transf_90"/>
    <property type="match status" value="1"/>
</dbReference>
<gene>
    <name evidence="3" type="ORF">Egran_03116</name>
</gene>
<protein>
    <recommendedName>
        <fullName evidence="2">Glycosyl transferase CAP10 domain-containing protein</fullName>
    </recommendedName>
</protein>
<evidence type="ECO:0000256" key="1">
    <source>
        <dbReference type="SAM" id="Phobius"/>
    </source>
</evidence>
<dbReference type="OrthoDB" id="202415at2759"/>
<dbReference type="PANTHER" id="PTHR12203">
    <property type="entry name" value="KDEL LYS-ASP-GLU-LEU CONTAINING - RELATED"/>
    <property type="match status" value="1"/>
</dbReference>
<feature type="transmembrane region" description="Helical" evidence="1">
    <location>
        <begin position="21"/>
        <end position="38"/>
    </location>
</feature>
<accession>A0A232LY79</accession>
<evidence type="ECO:0000313" key="4">
    <source>
        <dbReference type="Proteomes" id="UP000243515"/>
    </source>
</evidence>
<organism evidence="3 4">
    <name type="scientific">Elaphomyces granulatus</name>
    <dbReference type="NCBI Taxonomy" id="519963"/>
    <lineage>
        <taxon>Eukaryota</taxon>
        <taxon>Fungi</taxon>
        <taxon>Dikarya</taxon>
        <taxon>Ascomycota</taxon>
        <taxon>Pezizomycotina</taxon>
        <taxon>Eurotiomycetes</taxon>
        <taxon>Eurotiomycetidae</taxon>
        <taxon>Eurotiales</taxon>
        <taxon>Elaphomycetaceae</taxon>
        <taxon>Elaphomyces</taxon>
    </lineage>
</organism>
<dbReference type="AlphaFoldDB" id="A0A232LY79"/>
<feature type="domain" description="Glycosyl transferase CAP10" evidence="2">
    <location>
        <begin position="162"/>
        <end position="393"/>
    </location>
</feature>
<keyword evidence="1" id="KW-1133">Transmembrane helix</keyword>
<keyword evidence="1" id="KW-0472">Membrane</keyword>
<reference evidence="3 4" key="1">
    <citation type="journal article" date="2015" name="Environ. Microbiol.">
        <title>Metagenome sequence of Elaphomyces granulatus from sporocarp tissue reveals Ascomycota ectomycorrhizal fingerprints of genome expansion and a Proteobacteria-rich microbiome.</title>
        <authorList>
            <person name="Quandt C.A."/>
            <person name="Kohler A."/>
            <person name="Hesse C.N."/>
            <person name="Sharpton T.J."/>
            <person name="Martin F."/>
            <person name="Spatafora J.W."/>
        </authorList>
    </citation>
    <scope>NUCLEOTIDE SEQUENCE [LARGE SCALE GENOMIC DNA]</scope>
    <source>
        <strain evidence="3 4">OSC145934</strain>
    </source>
</reference>
<dbReference type="PANTHER" id="PTHR12203:SF107">
    <property type="entry name" value="GLYCOSYL TRANSFERASE CAP10 DOMAIN-CONTAINING PROTEIN"/>
    <property type="match status" value="1"/>
</dbReference>
<dbReference type="InterPro" id="IPR051091">
    <property type="entry name" value="O-Glucosyltr/Glycosyltrsf_90"/>
</dbReference>
<name>A0A232LY79_9EURO</name>
<keyword evidence="1" id="KW-0812">Transmembrane</keyword>
<dbReference type="EMBL" id="NPHW01003700">
    <property type="protein sequence ID" value="OXV09120.1"/>
    <property type="molecule type" value="Genomic_DNA"/>
</dbReference>